<feature type="compositionally biased region" description="Basic and acidic residues" evidence="1">
    <location>
        <begin position="21"/>
        <end position="31"/>
    </location>
</feature>
<evidence type="ECO:0000256" key="1">
    <source>
        <dbReference type="SAM" id="MobiDB-lite"/>
    </source>
</evidence>
<dbReference type="AlphaFoldDB" id="A0A0G0T5C4"/>
<gene>
    <name evidence="2" type="ORF">UU14_C0010G0018</name>
</gene>
<evidence type="ECO:0000313" key="3">
    <source>
        <dbReference type="Proteomes" id="UP000034664"/>
    </source>
</evidence>
<protein>
    <submittedName>
        <fullName evidence="2">Uncharacterized protein</fullName>
    </submittedName>
</protein>
<dbReference type="EMBL" id="LBZM01000010">
    <property type="protein sequence ID" value="KKR72184.1"/>
    <property type="molecule type" value="Genomic_DNA"/>
</dbReference>
<evidence type="ECO:0000313" key="2">
    <source>
        <dbReference type="EMBL" id="KKR72184.1"/>
    </source>
</evidence>
<accession>A0A0G0T5C4</accession>
<reference evidence="2 3" key="1">
    <citation type="journal article" date="2015" name="Nature">
        <title>rRNA introns, odd ribosomes, and small enigmatic genomes across a large radiation of phyla.</title>
        <authorList>
            <person name="Brown C.T."/>
            <person name="Hug L.A."/>
            <person name="Thomas B.C."/>
            <person name="Sharon I."/>
            <person name="Castelle C.J."/>
            <person name="Singh A."/>
            <person name="Wilkins M.J."/>
            <person name="Williams K.H."/>
            <person name="Banfield J.F."/>
        </authorList>
    </citation>
    <scope>NUCLEOTIDE SEQUENCE [LARGE SCALE GENOMIC DNA]</scope>
</reference>
<organism evidence="2 3">
    <name type="scientific">Candidatus Roizmanbacteria bacterium GW2011_GWB1_40_7</name>
    <dbReference type="NCBI Taxonomy" id="1618482"/>
    <lineage>
        <taxon>Bacteria</taxon>
        <taxon>Candidatus Roizmaniibacteriota</taxon>
    </lineage>
</organism>
<comment type="caution">
    <text evidence="2">The sequence shown here is derived from an EMBL/GenBank/DDBJ whole genome shotgun (WGS) entry which is preliminary data.</text>
</comment>
<name>A0A0G0T5C4_9BACT</name>
<sequence>MNIYMSSDFESRFRAQQGARQQEEAKQKAEYEAAQQRQRTEYEARVKEMQEREAKHSQQTQQQLEQADALIRQKLEVVGRQMLGSDFKIERTGDDPTAGNSVNTYTWTVYKTETRTESRSAYVLSKPSDGFEGVGQSGNKSAPGWDQEGPLVDVQVQHRVGTKVHVSITEGYDWDKGKPGNMHTTLGGLASSDPFTEESLENELLTPYIRDLD</sequence>
<feature type="region of interest" description="Disordered" evidence="1">
    <location>
        <begin position="1"/>
        <end position="38"/>
    </location>
</feature>
<proteinExistence type="predicted"/>
<feature type="region of interest" description="Disordered" evidence="1">
    <location>
        <begin position="175"/>
        <end position="213"/>
    </location>
</feature>
<dbReference type="Proteomes" id="UP000034664">
    <property type="component" value="Unassembled WGS sequence"/>
</dbReference>